<comment type="catalytic activity">
    <reaction evidence="8">
        <text>13-octadecanoyloxy-octadecanoate + H2O = 13-hydroxy-octadecanoate + octadecanoate + H(+)</text>
        <dbReference type="Rhea" id="RHEA:52084"/>
        <dbReference type="ChEBI" id="CHEBI:15377"/>
        <dbReference type="ChEBI" id="CHEBI:15378"/>
        <dbReference type="ChEBI" id="CHEBI:25629"/>
        <dbReference type="ChEBI" id="CHEBI:136304"/>
        <dbReference type="ChEBI" id="CHEBI:136335"/>
    </reaction>
    <physiologicalReaction direction="left-to-right" evidence="8">
        <dbReference type="Rhea" id="RHEA:52085"/>
    </physiologicalReaction>
</comment>
<gene>
    <name evidence="19 20" type="primary">LOC108738392</name>
</gene>
<comment type="catalytic activity">
    <reaction evidence="1">
        <text>9-(9Z-hexadecenoyloxy)-octadecanoate + H2O = (9Z)-hexadecenoate + 9-hydroxy-octadecanoate + H(+)</text>
        <dbReference type="Rhea" id="RHEA:52068"/>
        <dbReference type="ChEBI" id="CHEBI:15377"/>
        <dbReference type="ChEBI" id="CHEBI:15378"/>
        <dbReference type="ChEBI" id="CHEBI:32372"/>
        <dbReference type="ChEBI" id="CHEBI:136286"/>
        <dbReference type="ChEBI" id="CHEBI:136309"/>
    </reaction>
    <physiologicalReaction direction="left-to-right" evidence="1">
        <dbReference type="Rhea" id="RHEA:52069"/>
    </physiologicalReaction>
</comment>
<evidence type="ECO:0000256" key="16">
    <source>
        <dbReference type="ARBA" id="ARBA00049428"/>
    </source>
</evidence>
<evidence type="ECO:0000256" key="9">
    <source>
        <dbReference type="ARBA" id="ARBA00047863"/>
    </source>
</evidence>
<evidence type="ECO:0000256" key="5">
    <source>
        <dbReference type="ARBA" id="ARBA00022989"/>
    </source>
</evidence>
<evidence type="ECO:0000256" key="3">
    <source>
        <dbReference type="ARBA" id="ARBA00009300"/>
    </source>
</evidence>
<evidence type="ECO:0000313" key="19">
    <source>
        <dbReference type="RefSeq" id="XP_025833372.1"/>
    </source>
</evidence>
<accession>A0A7F5RBM2</accession>
<sequence length="193" mass="22687">MDTDSKISTIWHLFFLLYHICSLIFFINLLFTNDDPFLKEIQYFGPFYLSVWCSLLQIVYLVLSLASNNANHLPRKMRKIKHKLESLKGYIFITFVLPLTTYVTAAFWTIFFLNKDFVPSATFALMPSWINHGYHTNGMILVLMDLLFENNSIPPVKSALFGITLLAIVYYSIFFGIYILFGKWLYIFFYEMT</sequence>
<keyword evidence="18" id="KW-1185">Reference proteome</keyword>
<dbReference type="PANTHER" id="PTHR10989">
    <property type="entry name" value="ANDROGEN-INDUCED PROTEIN 1-RELATED"/>
    <property type="match status" value="1"/>
</dbReference>
<comment type="catalytic activity">
    <reaction evidence="16">
        <text>12-(9Z-hexadecenoyloxy)-octadecanoate + H2O = 12-hydroxyoctadecanoate + (9Z)-hexadecenoate + H(+)</text>
        <dbReference type="Rhea" id="RHEA:52072"/>
        <dbReference type="ChEBI" id="CHEBI:15377"/>
        <dbReference type="ChEBI" id="CHEBI:15378"/>
        <dbReference type="ChEBI" id="CHEBI:32372"/>
        <dbReference type="ChEBI" id="CHEBI:84201"/>
        <dbReference type="ChEBI" id="CHEBI:136312"/>
    </reaction>
    <physiologicalReaction direction="left-to-right" evidence="16">
        <dbReference type="Rhea" id="RHEA:52073"/>
    </physiologicalReaction>
</comment>
<comment type="catalytic activity">
    <reaction evidence="10">
        <text>12-octadecanoyloxy-octadecanoate + H2O = 12-hydroxyoctadecanoate + octadecanoate + H(+)</text>
        <dbReference type="Rhea" id="RHEA:52080"/>
        <dbReference type="ChEBI" id="CHEBI:15377"/>
        <dbReference type="ChEBI" id="CHEBI:15378"/>
        <dbReference type="ChEBI" id="CHEBI:25629"/>
        <dbReference type="ChEBI" id="CHEBI:84201"/>
        <dbReference type="ChEBI" id="CHEBI:136330"/>
    </reaction>
    <physiologicalReaction direction="left-to-right" evidence="10">
        <dbReference type="Rhea" id="RHEA:52081"/>
    </physiologicalReaction>
</comment>
<evidence type="ECO:0000313" key="20">
    <source>
        <dbReference type="RefSeq" id="XP_025833373.1"/>
    </source>
</evidence>
<evidence type="ECO:0000256" key="1">
    <source>
        <dbReference type="ARBA" id="ARBA00000923"/>
    </source>
</evidence>
<evidence type="ECO:0000256" key="13">
    <source>
        <dbReference type="ARBA" id="ARBA00049221"/>
    </source>
</evidence>
<evidence type="ECO:0000256" key="6">
    <source>
        <dbReference type="ARBA" id="ARBA00023136"/>
    </source>
</evidence>
<protein>
    <submittedName>
        <fullName evidence="19">Androgen-dependent TFPI-regulating protein-like isoform X1</fullName>
    </submittedName>
    <submittedName>
        <fullName evidence="20">Androgen-dependent TFPI-regulating protein-like isoform X2</fullName>
    </submittedName>
</protein>
<dbReference type="GeneID" id="108738392"/>
<evidence type="ECO:0000256" key="4">
    <source>
        <dbReference type="ARBA" id="ARBA00022692"/>
    </source>
</evidence>
<dbReference type="GO" id="GO:0016020">
    <property type="term" value="C:membrane"/>
    <property type="evidence" value="ECO:0007669"/>
    <property type="project" value="InterPro"/>
</dbReference>
<dbReference type="InterPro" id="IPR006838">
    <property type="entry name" value="ADTRP_AIG1"/>
</dbReference>
<evidence type="ECO:0000256" key="8">
    <source>
        <dbReference type="ARBA" id="ARBA00047427"/>
    </source>
</evidence>
<dbReference type="Pfam" id="PF04750">
    <property type="entry name" value="Far-17a_AIG1"/>
    <property type="match status" value="1"/>
</dbReference>
<reference evidence="19 20" key="1">
    <citation type="submission" date="2025-04" db="UniProtKB">
        <authorList>
            <consortium name="RefSeq"/>
        </authorList>
    </citation>
    <scope>IDENTIFICATION</scope>
    <source>
        <tissue evidence="19 20">Entire body</tissue>
    </source>
</reference>
<evidence type="ECO:0000256" key="12">
    <source>
        <dbReference type="ARBA" id="ARBA00048800"/>
    </source>
</evidence>
<evidence type="ECO:0000256" key="15">
    <source>
        <dbReference type="ARBA" id="ARBA00049322"/>
    </source>
</evidence>
<organism evidence="18 20">
    <name type="scientific">Agrilus planipennis</name>
    <name type="common">Emerald ash borer</name>
    <name type="synonym">Agrilus marcopoli</name>
    <dbReference type="NCBI Taxonomy" id="224129"/>
    <lineage>
        <taxon>Eukaryota</taxon>
        <taxon>Metazoa</taxon>
        <taxon>Ecdysozoa</taxon>
        <taxon>Arthropoda</taxon>
        <taxon>Hexapoda</taxon>
        <taxon>Insecta</taxon>
        <taxon>Pterygota</taxon>
        <taxon>Neoptera</taxon>
        <taxon>Endopterygota</taxon>
        <taxon>Coleoptera</taxon>
        <taxon>Polyphaga</taxon>
        <taxon>Elateriformia</taxon>
        <taxon>Buprestoidea</taxon>
        <taxon>Buprestidae</taxon>
        <taxon>Agrilinae</taxon>
        <taxon>Agrilus</taxon>
    </lineage>
</organism>
<comment type="catalytic activity">
    <reaction evidence="7">
        <text>12-hexadecanoyloxy-octadecanoate + H2O = 12-hydroxyoctadecanoate + hexadecanoate + H(+)</text>
        <dbReference type="Rhea" id="RHEA:52056"/>
        <dbReference type="ChEBI" id="CHEBI:7896"/>
        <dbReference type="ChEBI" id="CHEBI:15377"/>
        <dbReference type="ChEBI" id="CHEBI:15378"/>
        <dbReference type="ChEBI" id="CHEBI:83677"/>
        <dbReference type="ChEBI" id="CHEBI:84201"/>
    </reaction>
    <physiologicalReaction direction="left-to-right" evidence="7">
        <dbReference type="Rhea" id="RHEA:52057"/>
    </physiologicalReaction>
</comment>
<feature type="transmembrane region" description="Helical" evidence="17">
    <location>
        <begin position="12"/>
        <end position="31"/>
    </location>
</feature>
<keyword evidence="4 17" id="KW-0812">Transmembrane</keyword>
<evidence type="ECO:0000313" key="18">
    <source>
        <dbReference type="Proteomes" id="UP000192223"/>
    </source>
</evidence>
<comment type="catalytic activity">
    <reaction evidence="15">
        <text>13-(9Z-hexadecenoyloxy)-octadecanoate + H2O = 13-hydroxy-octadecanoate + (9Z)-hexadecenoate + H(+)</text>
        <dbReference type="Rhea" id="RHEA:52076"/>
        <dbReference type="ChEBI" id="CHEBI:15377"/>
        <dbReference type="ChEBI" id="CHEBI:15378"/>
        <dbReference type="ChEBI" id="CHEBI:32372"/>
        <dbReference type="ChEBI" id="CHEBI:136304"/>
        <dbReference type="ChEBI" id="CHEBI:136315"/>
    </reaction>
    <physiologicalReaction direction="left-to-right" evidence="15">
        <dbReference type="Rhea" id="RHEA:52077"/>
    </physiologicalReaction>
</comment>
<feature type="transmembrane region" description="Helical" evidence="17">
    <location>
        <begin position="160"/>
        <end position="181"/>
    </location>
</feature>
<evidence type="ECO:0000256" key="17">
    <source>
        <dbReference type="SAM" id="Phobius"/>
    </source>
</evidence>
<feature type="transmembrane region" description="Helical" evidence="17">
    <location>
        <begin position="43"/>
        <end position="66"/>
    </location>
</feature>
<comment type="catalytic activity">
    <reaction evidence="14">
        <text>13-(9Z-octadecenoyloxy)-octadecanoate + H2O = 13-hydroxy-octadecanoate + (9Z)-octadecenoate + H(+)</text>
        <dbReference type="Rhea" id="RHEA:52064"/>
        <dbReference type="ChEBI" id="CHEBI:15377"/>
        <dbReference type="ChEBI" id="CHEBI:15378"/>
        <dbReference type="ChEBI" id="CHEBI:30823"/>
        <dbReference type="ChEBI" id="CHEBI:136303"/>
        <dbReference type="ChEBI" id="CHEBI:136304"/>
    </reaction>
    <physiologicalReaction direction="left-to-right" evidence="14">
        <dbReference type="Rhea" id="RHEA:52065"/>
    </physiologicalReaction>
</comment>
<name>A0A7F5RBM2_AGRPL</name>
<evidence type="ECO:0000256" key="14">
    <source>
        <dbReference type="ARBA" id="ARBA00049296"/>
    </source>
</evidence>
<evidence type="ECO:0000256" key="10">
    <source>
        <dbReference type="ARBA" id="ARBA00048680"/>
    </source>
</evidence>
<dbReference type="GO" id="GO:0012505">
    <property type="term" value="C:endomembrane system"/>
    <property type="evidence" value="ECO:0007669"/>
    <property type="project" value="UniProtKB-SubCell"/>
</dbReference>
<dbReference type="PANTHER" id="PTHR10989:SF16">
    <property type="entry name" value="AT02829P-RELATED"/>
    <property type="match status" value="1"/>
</dbReference>
<evidence type="ECO:0000256" key="2">
    <source>
        <dbReference type="ARBA" id="ARBA00004127"/>
    </source>
</evidence>
<evidence type="ECO:0000256" key="7">
    <source>
        <dbReference type="ARBA" id="ARBA00047368"/>
    </source>
</evidence>
<keyword evidence="5 17" id="KW-1133">Transmembrane helix</keyword>
<keyword evidence="6 17" id="KW-0472">Membrane</keyword>
<dbReference type="AlphaFoldDB" id="A0A7F5RBM2"/>
<proteinExistence type="inferred from homology"/>
<dbReference type="OrthoDB" id="1898221at2759"/>
<comment type="catalytic activity">
    <reaction evidence="13">
        <text>9-octadecanoyloxy-octadecanoate + H2O = 9-hydroxy-octadecanoate + octadecanoate + H(+)</text>
        <dbReference type="Rhea" id="RHEA:52096"/>
        <dbReference type="ChEBI" id="CHEBI:15377"/>
        <dbReference type="ChEBI" id="CHEBI:15378"/>
        <dbReference type="ChEBI" id="CHEBI:25629"/>
        <dbReference type="ChEBI" id="CHEBI:136286"/>
        <dbReference type="ChEBI" id="CHEBI:136373"/>
    </reaction>
    <physiologicalReaction direction="left-to-right" evidence="13">
        <dbReference type="Rhea" id="RHEA:52097"/>
    </physiologicalReaction>
</comment>
<evidence type="ECO:0000256" key="11">
    <source>
        <dbReference type="ARBA" id="ARBA00048701"/>
    </source>
</evidence>
<comment type="catalytic activity">
    <reaction evidence="11">
        <text>12-(9Z-octadecenoyloxy)-octadecanoate + H2O = 12-hydroxyoctadecanoate + (9Z)-octadecenoate + H(+)</text>
        <dbReference type="Rhea" id="RHEA:52060"/>
        <dbReference type="ChEBI" id="CHEBI:15377"/>
        <dbReference type="ChEBI" id="CHEBI:15378"/>
        <dbReference type="ChEBI" id="CHEBI:30823"/>
        <dbReference type="ChEBI" id="CHEBI:84201"/>
        <dbReference type="ChEBI" id="CHEBI:136302"/>
    </reaction>
    <physiologicalReaction direction="left-to-right" evidence="11">
        <dbReference type="Rhea" id="RHEA:52061"/>
    </physiologicalReaction>
</comment>
<comment type="similarity">
    <text evidence="3">Belongs to the AIG1 family.</text>
</comment>
<dbReference type="RefSeq" id="XP_025833373.1">
    <property type="nucleotide sequence ID" value="XM_025977588.1"/>
</dbReference>
<dbReference type="KEGG" id="apln:108738392"/>
<feature type="transmembrane region" description="Helical" evidence="17">
    <location>
        <begin position="87"/>
        <end position="112"/>
    </location>
</feature>
<comment type="subcellular location">
    <subcellularLocation>
        <location evidence="2">Endomembrane system</location>
        <topology evidence="2">Multi-pass membrane protein</topology>
    </subcellularLocation>
</comment>
<comment type="catalytic activity">
    <reaction evidence="12">
        <text>9-(9Z-octadecenoyloxy)-octadecanoate + H2O = 9-hydroxy-octadecanoate + (9Z)-octadecenoate + H(+)</text>
        <dbReference type="Rhea" id="RHEA:52048"/>
        <dbReference type="ChEBI" id="CHEBI:15377"/>
        <dbReference type="ChEBI" id="CHEBI:15378"/>
        <dbReference type="ChEBI" id="CHEBI:30823"/>
        <dbReference type="ChEBI" id="CHEBI:136282"/>
        <dbReference type="ChEBI" id="CHEBI:136286"/>
    </reaction>
    <physiologicalReaction direction="left-to-right" evidence="12">
        <dbReference type="Rhea" id="RHEA:52049"/>
    </physiologicalReaction>
</comment>
<dbReference type="Proteomes" id="UP000192223">
    <property type="component" value="Unplaced"/>
</dbReference>
<comment type="catalytic activity">
    <reaction evidence="9">
        <text>9-hexadecanoyloxy-octadecanoate + H2O = 9-hydroxy-octadecanoate + hexadecanoate + H(+)</text>
        <dbReference type="Rhea" id="RHEA:52052"/>
        <dbReference type="ChEBI" id="CHEBI:7896"/>
        <dbReference type="ChEBI" id="CHEBI:15377"/>
        <dbReference type="ChEBI" id="CHEBI:15378"/>
        <dbReference type="ChEBI" id="CHEBI:83670"/>
        <dbReference type="ChEBI" id="CHEBI:136286"/>
    </reaction>
    <physiologicalReaction direction="left-to-right" evidence="9">
        <dbReference type="Rhea" id="RHEA:52053"/>
    </physiologicalReaction>
</comment>
<dbReference type="RefSeq" id="XP_025833372.1">
    <property type="nucleotide sequence ID" value="XM_025977587.1"/>
</dbReference>